<dbReference type="OrthoDB" id="1600564at2759"/>
<evidence type="ECO:0000313" key="6">
    <source>
        <dbReference type="EMBL" id="KAG6489946.1"/>
    </source>
</evidence>
<keyword evidence="7" id="KW-1185">Reference proteome</keyword>
<evidence type="ECO:0000256" key="5">
    <source>
        <dbReference type="SAM" id="SignalP"/>
    </source>
</evidence>
<name>A0A8J5KMS0_ZINOF</name>
<protein>
    <recommendedName>
        <fullName evidence="8">GDSL esterase/lipase</fullName>
    </recommendedName>
</protein>
<dbReference type="Proteomes" id="UP000734854">
    <property type="component" value="Unassembled WGS sequence"/>
</dbReference>
<dbReference type="EMBL" id="JACMSC010000014">
    <property type="protein sequence ID" value="KAG6489946.1"/>
    <property type="molecule type" value="Genomic_DNA"/>
</dbReference>
<comment type="caution">
    <text evidence="6">The sequence shown here is derived from an EMBL/GenBank/DDBJ whole genome shotgun (WGS) entry which is preliminary data.</text>
</comment>
<dbReference type="InterPro" id="IPR035669">
    <property type="entry name" value="SGNH_plant_lipase-like"/>
</dbReference>
<feature type="chain" id="PRO_5035323575" description="GDSL esterase/lipase" evidence="5">
    <location>
        <begin position="23"/>
        <end position="381"/>
    </location>
</feature>
<proteinExistence type="inferred from homology"/>
<dbReference type="PANTHER" id="PTHR22835:SF663">
    <property type="entry name" value="LIPASE-LIKE"/>
    <property type="match status" value="1"/>
</dbReference>
<dbReference type="CDD" id="cd01837">
    <property type="entry name" value="SGNH_plant_lipase_like"/>
    <property type="match status" value="1"/>
</dbReference>
<dbReference type="AlphaFoldDB" id="A0A8J5KMS0"/>
<keyword evidence="3" id="KW-0378">Hydrolase</keyword>
<accession>A0A8J5KMS0</accession>
<keyword evidence="4" id="KW-0325">Glycoprotein</keyword>
<dbReference type="InterPro" id="IPR001087">
    <property type="entry name" value="GDSL"/>
</dbReference>
<keyword evidence="2 5" id="KW-0732">Signal</keyword>
<comment type="similarity">
    <text evidence="1">Belongs to the 'GDSL' lipolytic enzyme family.</text>
</comment>
<evidence type="ECO:0000313" key="7">
    <source>
        <dbReference type="Proteomes" id="UP000734854"/>
    </source>
</evidence>
<feature type="signal peptide" evidence="5">
    <location>
        <begin position="1"/>
        <end position="22"/>
    </location>
</feature>
<dbReference type="Pfam" id="PF00657">
    <property type="entry name" value="Lipase_GDSL"/>
    <property type="match status" value="1"/>
</dbReference>
<sequence>MAVSLSFRLFALAYLHAQHASGCYTSIFSFGDSLADTGNLLLSTGSNGTRVGRLPYGETFFHSPTGRFSDGRLMIDFIAQAMGLPFVRPYLAGGAGGGGVNFAVAGATALDVHYFESMGMEIKWTNYSLSAQLEWFRHLLPSLCSSASGCAAFMSDALFLVGEIGGNDYNHAFSAGRSLTEITAMVPDVVRAITSAVDELIGMGVRTMVVPGNFPIGCSAAYLSRFQNEKRDSYDPRTGCIKWLNAFAEYHNRLLEEELRRLRCRHPDVIISYADYYQAAMEIYASPQDHGFGESPLAACCGSGGGDYNLNSTAGCGEEGSSVCSDPSRQISWDGLHLTEAAYRVIAGGLLGGHIMPSIARACPELNWTVLDNGAGYISSS</sequence>
<evidence type="ECO:0008006" key="8">
    <source>
        <dbReference type="Google" id="ProtNLM"/>
    </source>
</evidence>
<reference evidence="6 7" key="1">
    <citation type="submission" date="2020-08" db="EMBL/GenBank/DDBJ databases">
        <title>Plant Genome Project.</title>
        <authorList>
            <person name="Zhang R.-G."/>
        </authorList>
    </citation>
    <scope>NUCLEOTIDE SEQUENCE [LARGE SCALE GENOMIC DNA]</scope>
    <source>
        <tissue evidence="6">Rhizome</tissue>
    </source>
</reference>
<gene>
    <name evidence="6" type="ORF">ZIOFF_051228</name>
</gene>
<evidence type="ECO:0000256" key="3">
    <source>
        <dbReference type="ARBA" id="ARBA00022801"/>
    </source>
</evidence>
<evidence type="ECO:0000256" key="1">
    <source>
        <dbReference type="ARBA" id="ARBA00008668"/>
    </source>
</evidence>
<evidence type="ECO:0000256" key="2">
    <source>
        <dbReference type="ARBA" id="ARBA00022729"/>
    </source>
</evidence>
<dbReference type="PANTHER" id="PTHR22835">
    <property type="entry name" value="ZINC FINGER FYVE DOMAIN CONTAINING PROTEIN"/>
    <property type="match status" value="1"/>
</dbReference>
<organism evidence="6 7">
    <name type="scientific">Zingiber officinale</name>
    <name type="common">Ginger</name>
    <name type="synonym">Amomum zingiber</name>
    <dbReference type="NCBI Taxonomy" id="94328"/>
    <lineage>
        <taxon>Eukaryota</taxon>
        <taxon>Viridiplantae</taxon>
        <taxon>Streptophyta</taxon>
        <taxon>Embryophyta</taxon>
        <taxon>Tracheophyta</taxon>
        <taxon>Spermatophyta</taxon>
        <taxon>Magnoliopsida</taxon>
        <taxon>Liliopsida</taxon>
        <taxon>Zingiberales</taxon>
        <taxon>Zingiberaceae</taxon>
        <taxon>Zingiber</taxon>
    </lineage>
</organism>
<dbReference type="GO" id="GO:0016788">
    <property type="term" value="F:hydrolase activity, acting on ester bonds"/>
    <property type="evidence" value="ECO:0007669"/>
    <property type="project" value="InterPro"/>
</dbReference>
<evidence type="ECO:0000256" key="4">
    <source>
        <dbReference type="ARBA" id="ARBA00023180"/>
    </source>
</evidence>